<protein>
    <submittedName>
        <fullName evidence="1">Uncharacterized protein</fullName>
    </submittedName>
</protein>
<proteinExistence type="predicted"/>
<gene>
    <name evidence="1" type="ORF">SCNRRL3882_7865</name>
</gene>
<keyword evidence="2" id="KW-1185">Reference proteome</keyword>
<dbReference type="AlphaFoldDB" id="A0A2N9BM24"/>
<dbReference type="RefSeq" id="WP_010047394.1">
    <property type="nucleotide sequence ID" value="NZ_LT962942.1"/>
</dbReference>
<dbReference type="EMBL" id="LT963352">
    <property type="protein sequence ID" value="SOR84420.1"/>
    <property type="molecule type" value="Genomic_DNA"/>
</dbReference>
<reference evidence="2" key="1">
    <citation type="submission" date="2017-11" db="EMBL/GenBank/DDBJ databases">
        <authorList>
            <person name="Wibberg D."/>
        </authorList>
    </citation>
    <scope>NUCLEOTIDE SEQUENCE [LARGE SCALE GENOMIC DNA]</scope>
</reference>
<name>A0A2N9BM24_STRCX</name>
<organism evidence="1 2">
    <name type="scientific">Streptomyces chartreusis NRRL 3882</name>
    <dbReference type="NCBI Taxonomy" id="1079985"/>
    <lineage>
        <taxon>Bacteria</taxon>
        <taxon>Bacillati</taxon>
        <taxon>Actinomycetota</taxon>
        <taxon>Actinomycetes</taxon>
        <taxon>Kitasatosporales</taxon>
        <taxon>Streptomycetaceae</taxon>
        <taxon>Streptomyces</taxon>
    </lineage>
</organism>
<dbReference type="Proteomes" id="UP000235464">
    <property type="component" value="Chromosome I"/>
</dbReference>
<evidence type="ECO:0000313" key="2">
    <source>
        <dbReference type="Proteomes" id="UP000235464"/>
    </source>
</evidence>
<evidence type="ECO:0000313" key="1">
    <source>
        <dbReference type="EMBL" id="SOR84420.1"/>
    </source>
</evidence>
<sequence>MRRAGVEFRHPDGSLRADPVTVDFARLIRRDTLINQPPGNLASGLDALAWVEPTLSLLQRTLYFGV</sequence>
<accession>A0A2N9BM24</accession>